<dbReference type="PROSITE" id="PS51194">
    <property type="entry name" value="HELICASE_CTER"/>
    <property type="match status" value="1"/>
</dbReference>
<evidence type="ECO:0000313" key="8">
    <source>
        <dbReference type="EMBL" id="ADV65299.1"/>
    </source>
</evidence>
<keyword evidence="3" id="KW-0347">Helicase</keyword>
<dbReference type="GO" id="GO:0004386">
    <property type="term" value="F:helicase activity"/>
    <property type="evidence" value="ECO:0007669"/>
    <property type="project" value="UniProtKB-KW"/>
</dbReference>
<dbReference type="GO" id="GO:0005524">
    <property type="term" value="F:ATP binding"/>
    <property type="evidence" value="ECO:0007669"/>
    <property type="project" value="UniProtKB-KW"/>
</dbReference>
<reference evidence="8 9" key="2">
    <citation type="journal article" date="2011" name="Stand. Genomic Sci.">
        <title>Complete genome sequence of Desulfurococcus mucosus type strain (O7/1).</title>
        <authorList>
            <person name="Wirth R."/>
            <person name="Chertkov O."/>
            <person name="Held B."/>
            <person name="Lapidus A."/>
            <person name="Nolan M."/>
            <person name="Lucas S."/>
            <person name="Hammon N."/>
            <person name="Deshpande S."/>
            <person name="Cheng J.F."/>
            <person name="Tapia R."/>
            <person name="Han C."/>
            <person name="Goodwin L."/>
            <person name="Pitluck S."/>
            <person name="Liolios K."/>
            <person name="Ioanna P."/>
            <person name="Ivanova N."/>
            <person name="Mavromatis K."/>
            <person name="Mikhailova N."/>
            <person name="Pati A."/>
            <person name="Chen A."/>
            <person name="Palaniappan K."/>
            <person name="Land M."/>
            <person name="Hauser L."/>
            <person name="Chang Y.J."/>
            <person name="Jeffries C.D."/>
            <person name="Bilek Y."/>
            <person name="Hader T."/>
            <person name="Rohde M."/>
            <person name="Spring S."/>
            <person name="Sikorski J."/>
            <person name="Goker M."/>
            <person name="Woyke T."/>
            <person name="Bristow J."/>
            <person name="Eisen J.A."/>
            <person name="Markowitz V."/>
            <person name="Hugenholtz P."/>
            <person name="Kyrpides N.C."/>
            <person name="Klenk H.P."/>
        </authorList>
    </citation>
    <scope>NUCLEOTIDE SEQUENCE [LARGE SCALE GENOMIC DNA]</scope>
    <source>
        <strain evidence="9">ATCC 35584 / DSM 2162 / JCM 9187 / O7/1</strain>
    </source>
</reference>
<dbReference type="GeneID" id="10153697"/>
<dbReference type="EMBL" id="CP002363">
    <property type="protein sequence ID" value="ADV65299.1"/>
    <property type="molecule type" value="Genomic_DNA"/>
</dbReference>
<dbReference type="RefSeq" id="WP_013562521.1">
    <property type="nucleotide sequence ID" value="NC_014961.1"/>
</dbReference>
<dbReference type="HOGENOM" id="CLU_493152_0_0_2"/>
<dbReference type="InterPro" id="IPR054712">
    <property type="entry name" value="Cas3-like_dom"/>
</dbReference>
<dbReference type="InterPro" id="IPR052511">
    <property type="entry name" value="ATP-dep_Helicase"/>
</dbReference>
<dbReference type="GO" id="GO:0016887">
    <property type="term" value="F:ATP hydrolysis activity"/>
    <property type="evidence" value="ECO:0007669"/>
    <property type="project" value="TreeGrafter"/>
</dbReference>
<evidence type="ECO:0000259" key="6">
    <source>
        <dbReference type="PROSITE" id="PS51192"/>
    </source>
</evidence>
<dbReference type="GO" id="GO:0140097">
    <property type="term" value="F:catalytic activity, acting on DNA"/>
    <property type="evidence" value="ECO:0007669"/>
    <property type="project" value="UniProtKB-ARBA"/>
</dbReference>
<keyword evidence="2" id="KW-0378">Hydrolase</keyword>
<dbReference type="eggNOG" id="arCOG01444">
    <property type="taxonomic scope" value="Archaea"/>
</dbReference>
<dbReference type="GO" id="GO:0003677">
    <property type="term" value="F:DNA binding"/>
    <property type="evidence" value="ECO:0007669"/>
    <property type="project" value="TreeGrafter"/>
</dbReference>
<keyword evidence="4" id="KW-0067">ATP-binding</keyword>
<dbReference type="OrthoDB" id="43851at2157"/>
<dbReference type="PANTHER" id="PTHR47962">
    <property type="entry name" value="ATP-DEPENDENT HELICASE LHR-RELATED-RELATED"/>
    <property type="match status" value="1"/>
</dbReference>
<evidence type="ECO:0000313" key="9">
    <source>
        <dbReference type="Proteomes" id="UP000001068"/>
    </source>
</evidence>
<keyword evidence="9" id="KW-1185">Reference proteome</keyword>
<evidence type="ECO:0000256" key="4">
    <source>
        <dbReference type="ARBA" id="ARBA00022840"/>
    </source>
</evidence>
<dbReference type="InterPro" id="IPR006474">
    <property type="entry name" value="Helicase_Cas3_CRISPR-ass_core"/>
</dbReference>
<dbReference type="Pfam" id="PF00270">
    <property type="entry name" value="DEAD"/>
    <property type="match status" value="1"/>
</dbReference>
<keyword evidence="5" id="KW-0051">Antiviral defense</keyword>
<organism evidence="8 9">
    <name type="scientific">Desulfurococcus mucosus (strain ATCC 35584 / DSM 2162 / JCM 9187 / O7/1)</name>
    <dbReference type="NCBI Taxonomy" id="765177"/>
    <lineage>
        <taxon>Archaea</taxon>
        <taxon>Thermoproteota</taxon>
        <taxon>Thermoprotei</taxon>
        <taxon>Desulfurococcales</taxon>
        <taxon>Desulfurococcaceae</taxon>
        <taxon>Desulfurococcus</taxon>
    </lineage>
</organism>
<dbReference type="NCBIfam" id="TIGR01587">
    <property type="entry name" value="cas3_core"/>
    <property type="match status" value="1"/>
</dbReference>
<dbReference type="InterPro" id="IPR011545">
    <property type="entry name" value="DEAD/DEAH_box_helicase_dom"/>
</dbReference>
<dbReference type="Proteomes" id="UP000001068">
    <property type="component" value="Chromosome"/>
</dbReference>
<dbReference type="STRING" id="765177.Desmu_0997"/>
<evidence type="ECO:0000259" key="7">
    <source>
        <dbReference type="PROSITE" id="PS51194"/>
    </source>
</evidence>
<dbReference type="AlphaFoldDB" id="E8R9X3"/>
<dbReference type="SMART" id="SM00490">
    <property type="entry name" value="HELICc"/>
    <property type="match status" value="1"/>
</dbReference>
<evidence type="ECO:0000256" key="1">
    <source>
        <dbReference type="ARBA" id="ARBA00022741"/>
    </source>
</evidence>
<dbReference type="Gene3D" id="3.40.50.300">
    <property type="entry name" value="P-loop containing nucleotide triphosphate hydrolases"/>
    <property type="match status" value="2"/>
</dbReference>
<reference evidence="9" key="1">
    <citation type="submission" date="2010-11" db="EMBL/GenBank/DDBJ databases">
        <title>The complete genome of Desulfurococcus mucosus DSM 2162.</title>
        <authorList>
            <consortium name="US DOE Joint Genome Institute (JGI-PGF)"/>
            <person name="Lucas S."/>
            <person name="Copeland A."/>
            <person name="Lapidus A."/>
            <person name="Bruce D."/>
            <person name="Goodwin L."/>
            <person name="Pitluck S."/>
            <person name="Kyrpides N."/>
            <person name="Mavromatis K."/>
            <person name="Pagani I."/>
            <person name="Ivanova N."/>
            <person name="Ovchinnikova G."/>
            <person name="Chertkov O."/>
            <person name="Held B."/>
            <person name="Brettin T."/>
            <person name="Detter J.C."/>
            <person name="Tapia R."/>
            <person name="Han C."/>
            <person name="Land M."/>
            <person name="Hauser L."/>
            <person name="Markowitz V."/>
            <person name="Cheng J.-F."/>
            <person name="Hugenholtz P."/>
            <person name="Woyke T."/>
            <person name="Wu D."/>
            <person name="Wirth R."/>
            <person name="Bilek Y."/>
            <person name="Hader T."/>
            <person name="Klenk H.-P."/>
            <person name="Eisen J.A."/>
        </authorList>
    </citation>
    <scope>NUCLEOTIDE SEQUENCE [LARGE SCALE GENOMIC DNA]</scope>
    <source>
        <strain evidence="9">ATCC 35584 / DSM 2162 / JCM 9187 / O7/1</strain>
    </source>
</reference>
<feature type="domain" description="Helicase ATP-binding" evidence="6">
    <location>
        <begin position="11"/>
        <end position="201"/>
    </location>
</feature>
<dbReference type="SUPFAM" id="SSF52540">
    <property type="entry name" value="P-loop containing nucleoside triphosphate hydrolases"/>
    <property type="match status" value="1"/>
</dbReference>
<dbReference type="Pfam" id="PF22590">
    <property type="entry name" value="Cas3-like_C_2"/>
    <property type="match status" value="1"/>
</dbReference>
<evidence type="ECO:0000256" key="3">
    <source>
        <dbReference type="ARBA" id="ARBA00022806"/>
    </source>
</evidence>
<protein>
    <submittedName>
        <fullName evidence="8">CRISPR-associated helicase Cas3</fullName>
    </submittedName>
</protein>
<evidence type="ECO:0000256" key="5">
    <source>
        <dbReference type="ARBA" id="ARBA00023118"/>
    </source>
</evidence>
<dbReference type="InterPro" id="IPR001650">
    <property type="entry name" value="Helicase_C-like"/>
</dbReference>
<dbReference type="InterPro" id="IPR027417">
    <property type="entry name" value="P-loop_NTPase"/>
</dbReference>
<dbReference type="PANTHER" id="PTHR47962:SF5">
    <property type="entry name" value="ATP-DEPENDENT HELICASE LHR-RELATED"/>
    <property type="match status" value="1"/>
</dbReference>
<dbReference type="PROSITE" id="PS51192">
    <property type="entry name" value="HELICASE_ATP_BIND_1"/>
    <property type="match status" value="1"/>
</dbReference>
<sequence length="590" mass="66766">MRKLISDFLYAFDFNAPGLAVLKLPTGYGKTELFMELAKRTCMGKIARAIYASPLRALNEDLYYKLEERGYCVVHQRARQYMERSESPFFHRKVVVTTIDTLGFSVYKVPTAEMSDIVEGYVMKDERTRGHFSIPRANISDSVVLIDEPHLAFTESGLERLLLGILQYLLASKATVILASATLTDLMLRKIDYIKRRVEDKIGVKLQYEKCIYAKECSFSSNTRDEEFDQVQAKKNVEMEIHTSKQLIDKVLELIASRDATRKLIVLNSPREAIKVYRKIQEQNIEGTGEVFMLHGLLSRNDREETTRKLLENKNKPFTLVATQVVEAGLDVSADLLITDLAPIQSLVQRMGRVSRWDQDESGRIEIVVDEHKMNNSEDYGPYGKDLVDSALKALSEIKGSLKPKIPASMEGFKGYMDLVDYAESILAPRYEEPALSLGKLLSLSSEPQEQIVFDFLSGRIGRNAVTIQGFILDADGSKVVENKNVEPGQLESMDKLMLPVWLLERLLDSDDGKSITVIVEEKGSIVIREKGLDKLRDIIRRSKKGGAGTHKHYDVFKLNYSLINENIKGVLVPRSLYNKIAREGVDYGE</sequence>
<dbReference type="KEGG" id="dmu:Desmu_0997"/>
<feature type="domain" description="Helicase C-terminal" evidence="7">
    <location>
        <begin position="247"/>
        <end position="406"/>
    </location>
</feature>
<evidence type="ECO:0000256" key="2">
    <source>
        <dbReference type="ARBA" id="ARBA00022801"/>
    </source>
</evidence>
<keyword evidence="1" id="KW-0547">Nucleotide-binding</keyword>
<name>E8R9X3_DESM0</name>
<dbReference type="GO" id="GO:0051607">
    <property type="term" value="P:defense response to virus"/>
    <property type="evidence" value="ECO:0007669"/>
    <property type="project" value="UniProtKB-KW"/>
</dbReference>
<dbReference type="InterPro" id="IPR014001">
    <property type="entry name" value="Helicase_ATP-bd"/>
</dbReference>
<accession>E8R9X3</accession>
<gene>
    <name evidence="8" type="ordered locus">Desmu_0997</name>
</gene>
<proteinExistence type="predicted"/>